<proteinExistence type="predicted"/>
<organism evidence="1 2">
    <name type="scientific">Spirodela intermedia</name>
    <name type="common">Intermediate duckweed</name>
    <dbReference type="NCBI Taxonomy" id="51605"/>
    <lineage>
        <taxon>Eukaryota</taxon>
        <taxon>Viridiplantae</taxon>
        <taxon>Streptophyta</taxon>
        <taxon>Embryophyta</taxon>
        <taxon>Tracheophyta</taxon>
        <taxon>Spermatophyta</taxon>
        <taxon>Magnoliopsida</taxon>
        <taxon>Liliopsida</taxon>
        <taxon>Araceae</taxon>
        <taxon>Lemnoideae</taxon>
        <taxon>Spirodela</taxon>
    </lineage>
</organism>
<sequence length="85" mass="9498">MGEAAASYLHTVQHLIEQCLVFRMSQEECVEALSKHAGIKPVITSTVWKELEKENKEFFAAYAQASHGESWTNGREETAAVSRVT</sequence>
<dbReference type="OrthoDB" id="509052at2759"/>
<dbReference type="NCBIfam" id="TIGR01589">
    <property type="entry name" value="A_thal_3526"/>
    <property type="match status" value="1"/>
</dbReference>
<reference evidence="1" key="1">
    <citation type="submission" date="2020-02" db="EMBL/GenBank/DDBJ databases">
        <authorList>
            <person name="Scholz U."/>
            <person name="Mascher M."/>
            <person name="Fiebig A."/>
        </authorList>
    </citation>
    <scope>NUCLEOTIDE SEQUENCE</scope>
</reference>
<dbReference type="PANTHER" id="PTHR31871">
    <property type="entry name" value="OS02G0137100 PROTEIN"/>
    <property type="match status" value="1"/>
</dbReference>
<accession>A0A7I8KK50</accession>
<dbReference type="PANTHER" id="PTHR31871:SF61">
    <property type="entry name" value="OS06G0705300 PROTEIN"/>
    <property type="match status" value="1"/>
</dbReference>
<dbReference type="AlphaFoldDB" id="A0A7I8KK50"/>
<name>A0A7I8KK50_SPIIN</name>
<dbReference type="InterPro" id="IPR006476">
    <property type="entry name" value="CHP01589_pln"/>
</dbReference>
<evidence type="ECO:0000313" key="1">
    <source>
        <dbReference type="EMBL" id="CAA7398153.1"/>
    </source>
</evidence>
<dbReference type="EMBL" id="LR746269">
    <property type="protein sequence ID" value="CAA7398153.1"/>
    <property type="molecule type" value="Genomic_DNA"/>
</dbReference>
<dbReference type="Proteomes" id="UP000663760">
    <property type="component" value="Chromosome 6"/>
</dbReference>
<dbReference type="Pfam" id="PF09713">
    <property type="entry name" value="A_thal_3526"/>
    <property type="match status" value="1"/>
</dbReference>
<evidence type="ECO:0000313" key="2">
    <source>
        <dbReference type="Proteomes" id="UP000663760"/>
    </source>
</evidence>
<protein>
    <submittedName>
        <fullName evidence="1">Uncharacterized protein</fullName>
    </submittedName>
</protein>
<gene>
    <name evidence="1" type="ORF">SI8410_06008818</name>
</gene>
<keyword evidence="2" id="KW-1185">Reference proteome</keyword>